<keyword evidence="1" id="KW-1133">Transmembrane helix</keyword>
<evidence type="ECO:0000313" key="3">
    <source>
        <dbReference type="Proteomes" id="UP000298347"/>
    </source>
</evidence>
<gene>
    <name evidence="2" type="ORF">E4665_11610</name>
</gene>
<accession>A0A4Z0GKT6</accession>
<keyword evidence="1" id="KW-0812">Transmembrane</keyword>
<evidence type="ECO:0000256" key="1">
    <source>
        <dbReference type="SAM" id="Phobius"/>
    </source>
</evidence>
<evidence type="ECO:0000313" key="2">
    <source>
        <dbReference type="EMBL" id="TGA97489.1"/>
    </source>
</evidence>
<sequence length="132" mass="15151">MALFYAALFVEPLVLIGGLGDPYQEKKAKNPDLASHSVFTAQIYSYYRKEGKQMTILLTLLIVILMLLNYLQSREINRLKALITFDEEALRQEAKALLKTKDKVFTIKKLREKNYPLSLVQAKKIVDQAESE</sequence>
<dbReference type="Proteomes" id="UP000298347">
    <property type="component" value="Unassembled WGS sequence"/>
</dbReference>
<keyword evidence="3" id="KW-1185">Reference proteome</keyword>
<evidence type="ECO:0008006" key="4">
    <source>
        <dbReference type="Google" id="ProtNLM"/>
    </source>
</evidence>
<feature type="transmembrane region" description="Helical" evidence="1">
    <location>
        <begin position="54"/>
        <end position="71"/>
    </location>
</feature>
<protein>
    <recommendedName>
        <fullName evidence="4">Ribosomal protein L7/L12 C-terminal domain-containing protein</fullName>
    </recommendedName>
</protein>
<organism evidence="2 3">
    <name type="scientific">Sporolactobacillus shoreae</name>
    <dbReference type="NCBI Taxonomy" id="1465501"/>
    <lineage>
        <taxon>Bacteria</taxon>
        <taxon>Bacillati</taxon>
        <taxon>Bacillota</taxon>
        <taxon>Bacilli</taxon>
        <taxon>Bacillales</taxon>
        <taxon>Sporolactobacillaceae</taxon>
        <taxon>Sporolactobacillus</taxon>
    </lineage>
</organism>
<name>A0A4Z0GKT6_9BACL</name>
<dbReference type="AlphaFoldDB" id="A0A4Z0GKT6"/>
<keyword evidence="1" id="KW-0472">Membrane</keyword>
<comment type="caution">
    <text evidence="2">The sequence shown here is derived from an EMBL/GenBank/DDBJ whole genome shotgun (WGS) entry which is preliminary data.</text>
</comment>
<proteinExistence type="predicted"/>
<dbReference type="RefSeq" id="WP_135348955.1">
    <property type="nucleotide sequence ID" value="NZ_SRJD01000013.1"/>
</dbReference>
<reference evidence="2 3" key="1">
    <citation type="journal article" date="2015" name="Int. J. Syst. Evol. Microbiol.">
        <title>Sporolactobacillus shoreae sp. nov. and Sporolactobacillus spathodeae sp. nov., two spore-forming lactic acid bacteria isolated from tree barks in Thailand.</title>
        <authorList>
            <person name="Thamacharoensuk T."/>
            <person name="Kitahara M."/>
            <person name="Ohkuma M."/>
            <person name="Thongchul N."/>
            <person name="Tanasupawat S."/>
        </authorList>
    </citation>
    <scope>NUCLEOTIDE SEQUENCE [LARGE SCALE GENOMIC DNA]</scope>
    <source>
        <strain evidence="2 3">BK92</strain>
    </source>
</reference>
<dbReference type="EMBL" id="SRJD01000013">
    <property type="protein sequence ID" value="TGA97489.1"/>
    <property type="molecule type" value="Genomic_DNA"/>
</dbReference>